<accession>A0A8J2SC16</accession>
<evidence type="ECO:0008006" key="4">
    <source>
        <dbReference type="Google" id="ProtNLM"/>
    </source>
</evidence>
<comment type="caution">
    <text evidence="2">The sequence shown here is derived from an EMBL/GenBank/DDBJ whole genome shotgun (WGS) entry which is preliminary data.</text>
</comment>
<dbReference type="EMBL" id="CAKKNE010000002">
    <property type="protein sequence ID" value="CAH0367611.1"/>
    <property type="molecule type" value="Genomic_DNA"/>
</dbReference>
<sequence length="305" mass="32738">MSRFAAAVLLQCCTAAALEAPLRALRAGLIDRTTATALMRSATVRFDADGWARDAARSLRDEGFCVVRAGGAQISDRVLERCRTVASARLCDLLARVGRRGVELWRRDDSGLAADGVGVDAAAGAEPFRYLELVHREGTGRYDMPLPWCVDGQAGDVSLPVADEAAFGELHAAMDDVARPVVSELWPVSAEMRAGCVISEPGALAQPSHRDGPDGLVTVFAPLTAFVPRNGPTELSPATHRGGDDSSSLAPLLQPGDVLLFDYRCLHRGLANQGDFRREVAYAVYSRQGVRDIQNFPSATTLEYD</sequence>
<keyword evidence="3" id="KW-1185">Reference proteome</keyword>
<organism evidence="2 3">
    <name type="scientific">Pelagomonas calceolata</name>
    <dbReference type="NCBI Taxonomy" id="35677"/>
    <lineage>
        <taxon>Eukaryota</taxon>
        <taxon>Sar</taxon>
        <taxon>Stramenopiles</taxon>
        <taxon>Ochrophyta</taxon>
        <taxon>Pelagophyceae</taxon>
        <taxon>Pelagomonadales</taxon>
        <taxon>Pelagomonadaceae</taxon>
        <taxon>Pelagomonas</taxon>
    </lineage>
</organism>
<dbReference type="PANTHER" id="PTHR37563">
    <property type="entry name" value="PHYTANOYL-COA DIOXYGENASE FAMILY PROTEIN (AFU_ORTHOLOGUE AFUA_2G03330)"/>
    <property type="match status" value="1"/>
</dbReference>
<dbReference type="InterPro" id="IPR008775">
    <property type="entry name" value="Phytyl_CoA_dOase-like"/>
</dbReference>
<dbReference type="SUPFAM" id="SSF51197">
    <property type="entry name" value="Clavaminate synthase-like"/>
    <property type="match status" value="1"/>
</dbReference>
<feature type="chain" id="PRO_5035298434" description="Phytanoyl-CoA dioxygenase" evidence="1">
    <location>
        <begin position="18"/>
        <end position="305"/>
    </location>
</feature>
<dbReference type="InterPro" id="IPR051961">
    <property type="entry name" value="Fungal_Metabolite_Diox"/>
</dbReference>
<dbReference type="Gene3D" id="2.60.120.620">
    <property type="entry name" value="q2cbj1_9rhob like domain"/>
    <property type="match status" value="1"/>
</dbReference>
<dbReference type="AlphaFoldDB" id="A0A8J2SC16"/>
<protein>
    <recommendedName>
        <fullName evidence="4">Phytanoyl-CoA dioxygenase</fullName>
    </recommendedName>
</protein>
<proteinExistence type="predicted"/>
<evidence type="ECO:0000256" key="1">
    <source>
        <dbReference type="SAM" id="SignalP"/>
    </source>
</evidence>
<keyword evidence="1" id="KW-0732">Signal</keyword>
<dbReference type="Proteomes" id="UP000789595">
    <property type="component" value="Unassembled WGS sequence"/>
</dbReference>
<dbReference type="PANTHER" id="PTHR37563:SF2">
    <property type="entry name" value="PHYTANOYL-COA DIOXYGENASE FAMILY PROTEIN (AFU_ORTHOLOGUE AFUA_2G03330)"/>
    <property type="match status" value="1"/>
</dbReference>
<reference evidence="2" key="1">
    <citation type="submission" date="2021-11" db="EMBL/GenBank/DDBJ databases">
        <authorList>
            <consortium name="Genoscope - CEA"/>
            <person name="William W."/>
        </authorList>
    </citation>
    <scope>NUCLEOTIDE SEQUENCE</scope>
</reference>
<evidence type="ECO:0000313" key="2">
    <source>
        <dbReference type="EMBL" id="CAH0367611.1"/>
    </source>
</evidence>
<name>A0A8J2SC16_9STRA</name>
<feature type="signal peptide" evidence="1">
    <location>
        <begin position="1"/>
        <end position="17"/>
    </location>
</feature>
<dbReference type="Pfam" id="PF05721">
    <property type="entry name" value="PhyH"/>
    <property type="match status" value="1"/>
</dbReference>
<evidence type="ECO:0000313" key="3">
    <source>
        <dbReference type="Proteomes" id="UP000789595"/>
    </source>
</evidence>
<gene>
    <name evidence="2" type="ORF">PECAL_2P06430</name>
</gene>
<dbReference type="OrthoDB" id="420046at2759"/>